<evidence type="ECO:0000256" key="1">
    <source>
        <dbReference type="SAM" id="MobiDB-lite"/>
    </source>
</evidence>
<feature type="compositionally biased region" description="Polar residues" evidence="1">
    <location>
        <begin position="1"/>
        <end position="19"/>
    </location>
</feature>
<name>Q6ADB4_LEIXX</name>
<evidence type="ECO:0000313" key="3">
    <source>
        <dbReference type="Proteomes" id="UP000001306"/>
    </source>
</evidence>
<dbReference type="AlphaFoldDB" id="Q6ADB4"/>
<gene>
    <name evidence="2" type="ordered locus">Lxx19050</name>
</gene>
<sequence length="77" mass="8384">MTANQQDQARPTGLSTARSATYDPASKRIVVEIVYSAQNSDLSGELPRSSPLRARRAVTLSPGRARPRHGTRLPRQG</sequence>
<keyword evidence="3" id="KW-1185">Reference proteome</keyword>
<dbReference type="EMBL" id="AE016822">
    <property type="protein sequence ID" value="AAT89630.1"/>
    <property type="molecule type" value="Genomic_DNA"/>
</dbReference>
<feature type="compositionally biased region" description="Basic residues" evidence="1">
    <location>
        <begin position="65"/>
        <end position="77"/>
    </location>
</feature>
<organism evidence="2 3">
    <name type="scientific">Leifsonia xyli subsp. xyli (strain CTCB07)</name>
    <dbReference type="NCBI Taxonomy" id="281090"/>
    <lineage>
        <taxon>Bacteria</taxon>
        <taxon>Bacillati</taxon>
        <taxon>Actinomycetota</taxon>
        <taxon>Actinomycetes</taxon>
        <taxon>Micrococcales</taxon>
        <taxon>Microbacteriaceae</taxon>
        <taxon>Leifsonia</taxon>
    </lineage>
</organism>
<evidence type="ECO:0000313" key="2">
    <source>
        <dbReference type="EMBL" id="AAT89630.1"/>
    </source>
</evidence>
<dbReference type="KEGG" id="lxx:Lxx19050"/>
<feature type="region of interest" description="Disordered" evidence="1">
    <location>
        <begin position="40"/>
        <end position="77"/>
    </location>
</feature>
<dbReference type="Proteomes" id="UP000001306">
    <property type="component" value="Chromosome"/>
</dbReference>
<feature type="region of interest" description="Disordered" evidence="1">
    <location>
        <begin position="1"/>
        <end position="22"/>
    </location>
</feature>
<reference evidence="2 3" key="1">
    <citation type="journal article" date="2004" name="Mol. Plant Microbe Interact.">
        <title>The genome sequence of the Gram-positive sugarcane pathogen Leifsonia xyli subsp. xyli.</title>
        <authorList>
            <person name="Monteiro-Vitorello C.B."/>
            <person name="Camargo L.E.A."/>
            <person name="Van Sluys M.A."/>
            <person name="Kitajima J.P."/>
            <person name="Truffi D."/>
            <person name="do Amaral A.M."/>
            <person name="Harakava R."/>
            <person name="de Oliveira J.C.F."/>
            <person name="Wood D."/>
            <person name="de Oliveira M.C."/>
            <person name="Miyaki C.Y."/>
            <person name="Takita M.A."/>
            <person name="da Silva A.C.R."/>
            <person name="Furlan L.R."/>
            <person name="Carraro D.M."/>
            <person name="Camarotte G."/>
            <person name="Almeida N.F. Jr."/>
            <person name="Carrer H."/>
            <person name="Coutinho L.L."/>
            <person name="El-Dorry H.A."/>
            <person name="Ferro M.I.T."/>
            <person name="Gagliardi P.R."/>
            <person name="Giglioti E."/>
            <person name="Goldman M.H.S."/>
            <person name="Goldman G.H."/>
            <person name="Kimura E.T."/>
            <person name="Ferro E.S."/>
            <person name="Kuramae E.E."/>
            <person name="Lemos E.G.M."/>
            <person name="Lemos M.V.F."/>
            <person name="Mauro S.M.Z."/>
            <person name="Machado M.A."/>
            <person name="Marino C.L."/>
            <person name="Menck C.F."/>
            <person name="Nunes L.R."/>
            <person name="Oliveira R.C."/>
            <person name="Pereira G.G."/>
            <person name="Siqueira W."/>
            <person name="de Souza A.A."/>
            <person name="Tsai S.M."/>
            <person name="Zanca A.S."/>
            <person name="Simpson A.J.G."/>
            <person name="Brumbley S.M."/>
            <person name="Setubal J.C."/>
        </authorList>
    </citation>
    <scope>NUCLEOTIDE SEQUENCE [LARGE SCALE GENOMIC DNA]</scope>
    <source>
        <strain evidence="2 3">CTCB07</strain>
    </source>
</reference>
<protein>
    <submittedName>
        <fullName evidence="2">Uncharacterized protein</fullName>
    </submittedName>
</protein>
<dbReference type="RefSeq" id="WP_011186617.1">
    <property type="nucleotide sequence ID" value="NC_006087.1"/>
</dbReference>
<dbReference type="HOGENOM" id="CLU_2633733_0_0_11"/>
<accession>Q6ADB4</accession>
<proteinExistence type="predicted"/>